<name>A0A6L2JXC8_TANCI</name>
<gene>
    <name evidence="1" type="ORF">Tci_012252</name>
</gene>
<evidence type="ECO:0000313" key="1">
    <source>
        <dbReference type="EMBL" id="GEU40274.1"/>
    </source>
</evidence>
<accession>A0A6L2JXC8</accession>
<dbReference type="AlphaFoldDB" id="A0A6L2JXC8"/>
<protein>
    <submittedName>
        <fullName evidence="1">Zinc finger, CCHC-type</fullName>
    </submittedName>
</protein>
<sequence>MYEEYFEKRSVEVSINSITPTNLNNEDTPSLSSIINEDNEAPPLVSSFEEQTSLISNDVTDESIQEDSTDLDGNTLITHFVLLYLKKLRRTSKLRNDILMFQQHQGESLSEAWTRFKNLLQKVSYHGIDIWLQVQIYYDRINHTLKRTVNYAVEGRLRKISAEKAWATIEMLARYKDEGWNNPIFLEEGSLNYKNPNIEQLLRVMEC</sequence>
<proteinExistence type="predicted"/>
<organism evidence="1">
    <name type="scientific">Tanacetum cinerariifolium</name>
    <name type="common">Dalmatian daisy</name>
    <name type="synonym">Chrysanthemum cinerariifolium</name>
    <dbReference type="NCBI Taxonomy" id="118510"/>
    <lineage>
        <taxon>Eukaryota</taxon>
        <taxon>Viridiplantae</taxon>
        <taxon>Streptophyta</taxon>
        <taxon>Embryophyta</taxon>
        <taxon>Tracheophyta</taxon>
        <taxon>Spermatophyta</taxon>
        <taxon>Magnoliopsida</taxon>
        <taxon>eudicotyledons</taxon>
        <taxon>Gunneridae</taxon>
        <taxon>Pentapetalae</taxon>
        <taxon>asterids</taxon>
        <taxon>campanulids</taxon>
        <taxon>Asterales</taxon>
        <taxon>Asteraceae</taxon>
        <taxon>Asteroideae</taxon>
        <taxon>Anthemideae</taxon>
        <taxon>Anthemidinae</taxon>
        <taxon>Tanacetum</taxon>
    </lineage>
</organism>
<dbReference type="EMBL" id="BKCJ010001281">
    <property type="protein sequence ID" value="GEU40274.1"/>
    <property type="molecule type" value="Genomic_DNA"/>
</dbReference>
<comment type="caution">
    <text evidence="1">The sequence shown here is derived from an EMBL/GenBank/DDBJ whole genome shotgun (WGS) entry which is preliminary data.</text>
</comment>
<reference evidence="1" key="1">
    <citation type="journal article" date="2019" name="Sci. Rep.">
        <title>Draft genome of Tanacetum cinerariifolium, the natural source of mosquito coil.</title>
        <authorList>
            <person name="Yamashiro T."/>
            <person name="Shiraishi A."/>
            <person name="Satake H."/>
            <person name="Nakayama K."/>
        </authorList>
    </citation>
    <scope>NUCLEOTIDE SEQUENCE</scope>
</reference>